<dbReference type="Pfam" id="PF26026">
    <property type="entry name" value="RNA_hel_CTD"/>
    <property type="match status" value="1"/>
</dbReference>
<evidence type="ECO:0000256" key="1">
    <source>
        <dbReference type="ARBA" id="ARBA00022801"/>
    </source>
</evidence>
<dbReference type="SMART" id="SM00847">
    <property type="entry name" value="HA2"/>
    <property type="match status" value="1"/>
</dbReference>
<gene>
    <name evidence="5" type="ORF">P879_09563</name>
</gene>
<dbReference type="GO" id="GO:0003723">
    <property type="term" value="F:RNA binding"/>
    <property type="evidence" value="ECO:0007669"/>
    <property type="project" value="TreeGrafter"/>
</dbReference>
<evidence type="ECO:0000259" key="4">
    <source>
        <dbReference type="SMART" id="SM00847"/>
    </source>
</evidence>
<dbReference type="AlphaFoldDB" id="A0A8T0DAN4"/>
<feature type="domain" description="Helicase-associated" evidence="4">
    <location>
        <begin position="1"/>
        <end position="86"/>
    </location>
</feature>
<dbReference type="PANTHER" id="PTHR18934">
    <property type="entry name" value="ATP-DEPENDENT RNA HELICASE"/>
    <property type="match status" value="1"/>
</dbReference>
<evidence type="ECO:0000256" key="2">
    <source>
        <dbReference type="ARBA" id="ARBA00022806"/>
    </source>
</evidence>
<keyword evidence="2" id="KW-0347">Helicase</keyword>
<name>A0A8T0DAN4_9TREM</name>
<dbReference type="GO" id="GO:0004386">
    <property type="term" value="F:helicase activity"/>
    <property type="evidence" value="ECO:0007669"/>
    <property type="project" value="TreeGrafter"/>
</dbReference>
<dbReference type="EMBL" id="JTDF01007643">
    <property type="protein sequence ID" value="KAF8564915.1"/>
    <property type="molecule type" value="Genomic_DNA"/>
</dbReference>
<proteinExistence type="predicted"/>
<dbReference type="OrthoDB" id="6103986at2759"/>
<feature type="compositionally biased region" description="Polar residues" evidence="3">
    <location>
        <begin position="243"/>
        <end position="256"/>
    </location>
</feature>
<evidence type="ECO:0000256" key="3">
    <source>
        <dbReference type="SAM" id="MobiDB-lite"/>
    </source>
</evidence>
<dbReference type="InterPro" id="IPR007502">
    <property type="entry name" value="Helicase-assoc_dom"/>
</dbReference>
<dbReference type="Proteomes" id="UP000699462">
    <property type="component" value="Unassembled WGS sequence"/>
</dbReference>
<keyword evidence="1" id="KW-0378">Hydrolase</keyword>
<keyword evidence="2" id="KW-0547">Nucleotide-binding</keyword>
<sequence length="728" mass="79931">MDVLDPLGELTELGYHICDIPIPPRYAKMVLISVALKCLDPILTIACILTYAEPLISPKNALERRGWINVCKKFAADSFSDHMVLLRAFQFWQKARSEGWERSFCQKNFISTAAFEIITAIRTQLLGQLRASGFVKARGSGDIRDLNTNSENWAIVKAAIVAGMHPNFARVHREQDRISVARTDSVLVQLHPHSILATTTSGTPISYSTLPGELLVYDELISIPHNSSWSSNDVFNLCNTSDNSPASGSSHTNDTLESPVGDFPGPPSMSLSSSTHSVKKLGKNGEKRVTYAEHKLIRCATIISPITIVLMAGPMRMNPKVMKETESAIYDLQTTWINDQQAHQPMVCNAFENWRGSVQQQTQLFTARGSCDSSELPYVPGASHVDWTKANPSTKFRTHWSFTTEVDPSSDSDSDEACSRLLGSGFDKSHLGQKLSRVPEIKLQHNRCALSCPKRNFIDPGVYNSGSLQRTSFVSNNQPTSSAWRSQVDLVPFRLDETGLLQFQMDPVSAQLIITLRQKWQSLLLRRLKNPGKPGSPQDEAVLSALVTVLTSEEQILGLRQPSGVGARPRPMAVELCNQVDCSFPASTSSTVDQNSSRNGAASIVRTNIANRPPPLQLRSCGGSAFSVPTTMSTVSQLIKCCGQNNSSGFTTTGSTYHDHAVELKANEQSSIQPMISANYLDLESRLNHATFHCILSGSENGSDYVVDQVIDQSASHQVTADQFIMLT</sequence>
<dbReference type="Gene3D" id="1.20.120.1080">
    <property type="match status" value="1"/>
</dbReference>
<evidence type="ECO:0000313" key="6">
    <source>
        <dbReference type="Proteomes" id="UP000699462"/>
    </source>
</evidence>
<keyword evidence="6" id="KW-1185">Reference proteome</keyword>
<comment type="caution">
    <text evidence="5">The sequence shown here is derived from an EMBL/GenBank/DDBJ whole genome shotgun (WGS) entry which is preliminary data.</text>
</comment>
<evidence type="ECO:0000313" key="5">
    <source>
        <dbReference type="EMBL" id="KAF8564915.1"/>
    </source>
</evidence>
<reference evidence="5 6" key="1">
    <citation type="submission" date="2019-07" db="EMBL/GenBank/DDBJ databases">
        <title>Annotation for the trematode Paragonimus westermani.</title>
        <authorList>
            <person name="Choi Y.-J."/>
        </authorList>
    </citation>
    <scope>NUCLEOTIDE SEQUENCE [LARGE SCALE GENOMIC DNA]</scope>
    <source>
        <strain evidence="5">180907_Pwestermani</strain>
    </source>
</reference>
<protein>
    <recommendedName>
        <fullName evidence="4">Helicase-associated domain-containing protein</fullName>
    </recommendedName>
</protein>
<feature type="region of interest" description="Disordered" evidence="3">
    <location>
        <begin position="243"/>
        <end position="279"/>
    </location>
</feature>
<dbReference type="InterPro" id="IPR059023">
    <property type="entry name" value="RNA_hel_CTD"/>
</dbReference>
<keyword evidence="2" id="KW-0067">ATP-binding</keyword>
<accession>A0A8T0DAN4</accession>
<organism evidence="5 6">
    <name type="scientific">Paragonimus westermani</name>
    <dbReference type="NCBI Taxonomy" id="34504"/>
    <lineage>
        <taxon>Eukaryota</taxon>
        <taxon>Metazoa</taxon>
        <taxon>Spiralia</taxon>
        <taxon>Lophotrochozoa</taxon>
        <taxon>Platyhelminthes</taxon>
        <taxon>Trematoda</taxon>
        <taxon>Digenea</taxon>
        <taxon>Plagiorchiida</taxon>
        <taxon>Troglotremata</taxon>
        <taxon>Troglotrematidae</taxon>
        <taxon>Paragonimus</taxon>
    </lineage>
</organism>
<dbReference type="PANTHER" id="PTHR18934:SF213">
    <property type="entry name" value="3'-5' RNA HELICASE YTHDC2"/>
    <property type="match status" value="1"/>
</dbReference>
<dbReference type="Pfam" id="PF21010">
    <property type="entry name" value="HA2_C"/>
    <property type="match status" value="1"/>
</dbReference>